<protein>
    <submittedName>
        <fullName evidence="1">Uncharacterized protein</fullName>
    </submittedName>
</protein>
<evidence type="ECO:0000313" key="1">
    <source>
        <dbReference type="EMBL" id="AFZ07170.1"/>
    </source>
</evidence>
<proteinExistence type="predicted"/>
<dbReference type="HOGENOM" id="CLU_2130936_0_0_3"/>
<dbReference type="EMBL" id="CP003614">
    <property type="protein sequence ID" value="AFZ07170.1"/>
    <property type="molecule type" value="Genomic_DNA"/>
</dbReference>
<keyword evidence="2" id="KW-1185">Reference proteome</keyword>
<dbReference type="KEGG" id="oni:Osc7112_2760"/>
<dbReference type="eggNOG" id="ENOG5030QH5">
    <property type="taxonomic scope" value="Bacteria"/>
</dbReference>
<gene>
    <name evidence="1" type="ORF">Osc7112_2760</name>
</gene>
<evidence type="ECO:0000313" key="2">
    <source>
        <dbReference type="Proteomes" id="UP000010478"/>
    </source>
</evidence>
<accession>K9VIX0</accession>
<dbReference type="Proteomes" id="UP000010478">
    <property type="component" value="Chromosome"/>
</dbReference>
<dbReference type="STRING" id="179408.Osc7112_2760"/>
<dbReference type="RefSeq" id="WP_015176457.1">
    <property type="nucleotide sequence ID" value="NC_019729.1"/>
</dbReference>
<organism evidence="1 2">
    <name type="scientific">Phormidium nigroviride PCC 7112</name>
    <dbReference type="NCBI Taxonomy" id="179408"/>
    <lineage>
        <taxon>Bacteria</taxon>
        <taxon>Bacillati</taxon>
        <taxon>Cyanobacteriota</taxon>
        <taxon>Cyanophyceae</taxon>
        <taxon>Oscillatoriophycideae</taxon>
        <taxon>Oscillatoriales</taxon>
        <taxon>Oscillatoriaceae</taxon>
        <taxon>Phormidium</taxon>
    </lineage>
</organism>
<reference evidence="1 2" key="1">
    <citation type="submission" date="2012-05" db="EMBL/GenBank/DDBJ databases">
        <title>Finished chromosome of genome of Oscillatoria sp. PCC 7112.</title>
        <authorList>
            <consortium name="US DOE Joint Genome Institute"/>
            <person name="Gugger M."/>
            <person name="Coursin T."/>
            <person name="Rippka R."/>
            <person name="Tandeau De Marsac N."/>
            <person name="Huntemann M."/>
            <person name="Wei C.-L."/>
            <person name="Han J."/>
            <person name="Detter J.C."/>
            <person name="Han C."/>
            <person name="Tapia R."/>
            <person name="Davenport K."/>
            <person name="Daligault H."/>
            <person name="Erkkila T."/>
            <person name="Gu W."/>
            <person name="Munk A.C.C."/>
            <person name="Teshima H."/>
            <person name="Xu Y."/>
            <person name="Chain P."/>
            <person name="Chen A."/>
            <person name="Krypides N."/>
            <person name="Mavromatis K."/>
            <person name="Markowitz V."/>
            <person name="Szeto E."/>
            <person name="Ivanova N."/>
            <person name="Mikhailova N."/>
            <person name="Ovchinnikova G."/>
            <person name="Pagani I."/>
            <person name="Pati A."/>
            <person name="Goodwin L."/>
            <person name="Peters L."/>
            <person name="Pitluck S."/>
            <person name="Woyke T."/>
            <person name="Kerfeld C."/>
        </authorList>
    </citation>
    <scope>NUCLEOTIDE SEQUENCE [LARGE SCALE GENOMIC DNA]</scope>
    <source>
        <strain evidence="1 2">PCC 7112</strain>
    </source>
</reference>
<name>K9VIX0_9CYAN</name>
<sequence length="113" mass="13595">MLRTCRTSRRDKWFSWLSESMEAWDFCRRWFHATQEEEKARGYKARCNLLLVKVLGVNIDAVKRWGPSFEKMPDHHKRTLSYADTLREMIEVAGKNEDFLEEVLERIKNKSKK</sequence>
<dbReference type="OrthoDB" id="574524at2"/>
<dbReference type="AlphaFoldDB" id="K9VIX0"/>